<sequence length="44" mass="4897">MTRPTHSTIISSPIVNKLRGLEDHAVKQRKDPTGSHGSKEQTRT</sequence>
<name>A0A816L190_BRANA</name>
<feature type="compositionally biased region" description="Polar residues" evidence="1">
    <location>
        <begin position="1"/>
        <end position="14"/>
    </location>
</feature>
<feature type="region of interest" description="Disordered" evidence="1">
    <location>
        <begin position="1"/>
        <end position="44"/>
    </location>
</feature>
<dbReference type="Proteomes" id="UP001295469">
    <property type="component" value="Chromosome C05"/>
</dbReference>
<reference evidence="2" key="1">
    <citation type="submission" date="2021-01" db="EMBL/GenBank/DDBJ databases">
        <authorList>
            <consortium name="Genoscope - CEA"/>
            <person name="William W."/>
        </authorList>
    </citation>
    <scope>NUCLEOTIDE SEQUENCE</scope>
</reference>
<feature type="compositionally biased region" description="Basic and acidic residues" evidence="1">
    <location>
        <begin position="19"/>
        <end position="44"/>
    </location>
</feature>
<evidence type="ECO:0000256" key="1">
    <source>
        <dbReference type="SAM" id="MobiDB-lite"/>
    </source>
</evidence>
<dbReference type="AlphaFoldDB" id="A0A816L190"/>
<evidence type="ECO:0000313" key="2">
    <source>
        <dbReference type="EMBL" id="CAF1930657.1"/>
    </source>
</evidence>
<accession>A0A816L190</accession>
<protein>
    <submittedName>
        <fullName evidence="2">(rape) hypothetical protein</fullName>
    </submittedName>
</protein>
<gene>
    <name evidence="2" type="ORF">DARMORV10_C05P38960.1</name>
</gene>
<dbReference type="EMBL" id="HG994369">
    <property type="protein sequence ID" value="CAF1930657.1"/>
    <property type="molecule type" value="Genomic_DNA"/>
</dbReference>
<proteinExistence type="predicted"/>
<organism evidence="2">
    <name type="scientific">Brassica napus</name>
    <name type="common">Rape</name>
    <dbReference type="NCBI Taxonomy" id="3708"/>
    <lineage>
        <taxon>Eukaryota</taxon>
        <taxon>Viridiplantae</taxon>
        <taxon>Streptophyta</taxon>
        <taxon>Embryophyta</taxon>
        <taxon>Tracheophyta</taxon>
        <taxon>Spermatophyta</taxon>
        <taxon>Magnoliopsida</taxon>
        <taxon>eudicotyledons</taxon>
        <taxon>Gunneridae</taxon>
        <taxon>Pentapetalae</taxon>
        <taxon>rosids</taxon>
        <taxon>malvids</taxon>
        <taxon>Brassicales</taxon>
        <taxon>Brassicaceae</taxon>
        <taxon>Brassiceae</taxon>
        <taxon>Brassica</taxon>
    </lineage>
</organism>